<reference evidence="2" key="2">
    <citation type="journal article" date="2021" name="PeerJ">
        <title>Extensive microbial diversity within the chicken gut microbiome revealed by metagenomics and culture.</title>
        <authorList>
            <person name="Gilroy R."/>
            <person name="Ravi A."/>
            <person name="Getino M."/>
            <person name="Pursley I."/>
            <person name="Horton D.L."/>
            <person name="Alikhan N.F."/>
            <person name="Baker D."/>
            <person name="Gharbi K."/>
            <person name="Hall N."/>
            <person name="Watson M."/>
            <person name="Adriaenssens E.M."/>
            <person name="Foster-Nyarko E."/>
            <person name="Jarju S."/>
            <person name="Secka A."/>
            <person name="Antonio M."/>
            <person name="Oren A."/>
            <person name="Chaudhuri R.R."/>
            <person name="La Ragione R."/>
            <person name="Hildebrand F."/>
            <person name="Pallen M.J."/>
        </authorList>
    </citation>
    <scope>NUCLEOTIDE SEQUENCE</scope>
    <source>
        <strain evidence="2">35461</strain>
    </source>
</reference>
<dbReference type="InterPro" id="IPR029052">
    <property type="entry name" value="Metallo-depent_PP-like"/>
</dbReference>
<accession>A0A9D1NNE3</accession>
<protein>
    <submittedName>
        <fullName evidence="2">Metallophosphoesterase</fullName>
    </submittedName>
</protein>
<dbReference type="InterPro" id="IPR004843">
    <property type="entry name" value="Calcineurin-like_PHP"/>
</dbReference>
<dbReference type="Gene3D" id="3.60.21.10">
    <property type="match status" value="1"/>
</dbReference>
<dbReference type="EMBL" id="DVOR01000133">
    <property type="protein sequence ID" value="HIV09291.1"/>
    <property type="molecule type" value="Genomic_DNA"/>
</dbReference>
<proteinExistence type="predicted"/>
<evidence type="ECO:0000313" key="3">
    <source>
        <dbReference type="Proteomes" id="UP000886845"/>
    </source>
</evidence>
<comment type="caution">
    <text evidence="2">The sequence shown here is derived from an EMBL/GenBank/DDBJ whole genome shotgun (WGS) entry which is preliminary data.</text>
</comment>
<dbReference type="SUPFAM" id="SSF56300">
    <property type="entry name" value="Metallo-dependent phosphatases"/>
    <property type="match status" value="1"/>
</dbReference>
<reference evidence="2" key="1">
    <citation type="submission" date="2020-10" db="EMBL/GenBank/DDBJ databases">
        <authorList>
            <person name="Gilroy R."/>
        </authorList>
    </citation>
    <scope>NUCLEOTIDE SEQUENCE</scope>
    <source>
        <strain evidence="2">35461</strain>
    </source>
</reference>
<evidence type="ECO:0000313" key="2">
    <source>
        <dbReference type="EMBL" id="HIV09291.1"/>
    </source>
</evidence>
<name>A0A9D1NNE3_9BACT</name>
<feature type="domain" description="Calcineurin-like phosphoesterase" evidence="1">
    <location>
        <begin position="3"/>
        <end position="81"/>
    </location>
</feature>
<dbReference type="AlphaFoldDB" id="A0A9D1NNE3"/>
<dbReference type="GO" id="GO:0016787">
    <property type="term" value="F:hydrolase activity"/>
    <property type="evidence" value="ECO:0007669"/>
    <property type="project" value="InterPro"/>
</dbReference>
<dbReference type="Proteomes" id="UP000886845">
    <property type="component" value="Unassembled WGS sequence"/>
</dbReference>
<evidence type="ECO:0000259" key="1">
    <source>
        <dbReference type="Pfam" id="PF00149"/>
    </source>
</evidence>
<dbReference type="Pfam" id="PF00149">
    <property type="entry name" value="Metallophos"/>
    <property type="match status" value="1"/>
</dbReference>
<organism evidence="2 3">
    <name type="scientific">Candidatus Spyradenecus faecavium</name>
    <dbReference type="NCBI Taxonomy" id="2840947"/>
    <lineage>
        <taxon>Bacteria</taxon>
        <taxon>Pseudomonadati</taxon>
        <taxon>Lentisphaerota</taxon>
        <taxon>Lentisphaeria</taxon>
        <taxon>Lentisphaerales</taxon>
        <taxon>Lentisphaeraceae</taxon>
        <taxon>Lentisphaeraceae incertae sedis</taxon>
        <taxon>Candidatus Spyradenecus</taxon>
    </lineage>
</organism>
<sequence>MDWFIADTHFGHEKMRARRGFASVREMDEALIARWNARVREEDEVFIAGDLICHSELPPAEYLRRLHGRKHLAVGNHDRVWMRGVALGEWFVEVALTLEVFRPGLCVTVCHYPMLDWYRRRHGACLVYGHIHDSRKEPYYDFLQTIPRAYNAGVDVNGLGPVTLEELAANTAAWRARQATERQVTKGAWRQ</sequence>
<gene>
    <name evidence="2" type="ORF">IAC79_04175</name>
</gene>